<protein>
    <submittedName>
        <fullName evidence="1">Uncharacterized protein</fullName>
    </submittedName>
</protein>
<gene>
    <name evidence="1" type="ORF">KSU1_B0051</name>
</gene>
<evidence type="ECO:0000313" key="2">
    <source>
        <dbReference type="Proteomes" id="UP000002985"/>
    </source>
</evidence>
<proteinExistence type="predicted"/>
<name>I3IGR3_9BACT</name>
<reference evidence="1 2" key="1">
    <citation type="journal article" date="2012" name="FEBS Lett.">
        <title>Anammox organism KSU-1 expresses a NirK-type copper-containing nitrite reductase instead of a NirS-type with cytochrome cd1.</title>
        <authorList>
            <person name="Hira D."/>
            <person name="Toh H."/>
            <person name="Migita C.T."/>
            <person name="Okubo H."/>
            <person name="Nishiyama T."/>
            <person name="Hattori M."/>
            <person name="Furukawa K."/>
            <person name="Fujii T."/>
        </authorList>
    </citation>
    <scope>NUCLEOTIDE SEQUENCE [LARGE SCALE GENOMIC DNA]</scope>
</reference>
<comment type="caution">
    <text evidence="1">The sequence shown here is derived from an EMBL/GenBank/DDBJ whole genome shotgun (WGS) entry which is preliminary data.</text>
</comment>
<evidence type="ECO:0000313" key="1">
    <source>
        <dbReference type="EMBL" id="GAB60908.1"/>
    </source>
</evidence>
<dbReference type="STRING" id="247490.KSU1_B0051"/>
<dbReference type="EMBL" id="BAFH01000002">
    <property type="protein sequence ID" value="GAB60908.1"/>
    <property type="molecule type" value="Genomic_DNA"/>
</dbReference>
<dbReference type="AlphaFoldDB" id="I3IGR3"/>
<dbReference type="Proteomes" id="UP000002985">
    <property type="component" value="Unassembled WGS sequence"/>
</dbReference>
<organism evidence="1 2">
    <name type="scientific">Candidatus Jettenia caeni</name>
    <dbReference type="NCBI Taxonomy" id="247490"/>
    <lineage>
        <taxon>Bacteria</taxon>
        <taxon>Pseudomonadati</taxon>
        <taxon>Planctomycetota</taxon>
        <taxon>Candidatus Brocadiia</taxon>
        <taxon>Candidatus Brocadiales</taxon>
        <taxon>Candidatus Brocadiaceae</taxon>
        <taxon>Candidatus Jettenia</taxon>
    </lineage>
</organism>
<sequence>MERVNIKWCPLYGKLPALLDQTNEVTKTSLDIIHKARTLFNPELHRIAHRLFKKLLNTRYVFAESKPLSPEGLRLLEVALINKTLIHLIPKKNQKRIDKPIKDYHILGILAIRHAFIALQANSDTVITNTLGINAQEEIDYARALVKGIEEYCGMSLEPEMQGQANGQDRGIKEPEINIFRKEGEYWTIQYNGKLTKINDCFGLRYIAYLLENKDKDFYVHEVIREVNKDQFQRIQNDFKSKIESKRQNDSLKMLLS</sequence>
<dbReference type="OrthoDB" id="9805636at2"/>
<keyword evidence="2" id="KW-1185">Reference proteome</keyword>
<accession>I3IGR3</accession>